<accession>K1QFK7</accession>
<keyword evidence="2 5" id="KW-0808">Transferase</keyword>
<protein>
    <submittedName>
        <fullName evidence="5">Betaine--homocysteine S-methyltransferase 2</fullName>
    </submittedName>
</protein>
<feature type="binding site" evidence="4">
    <location>
        <position position="211"/>
    </location>
    <ligand>
        <name>Zn(2+)</name>
        <dbReference type="ChEBI" id="CHEBI:29105"/>
    </ligand>
</feature>
<comment type="cofactor">
    <cofactor evidence="4">
        <name>Zn(2+)</name>
        <dbReference type="ChEBI" id="CHEBI:29105"/>
    </cofactor>
    <text evidence="4">Binds 1 zinc ion per subunit.</text>
</comment>
<dbReference type="AlphaFoldDB" id="K1QFK7"/>
<dbReference type="GO" id="GO:0032259">
    <property type="term" value="P:methylation"/>
    <property type="evidence" value="ECO:0007669"/>
    <property type="project" value="UniProtKB-KW"/>
</dbReference>
<proteinExistence type="predicted"/>
<dbReference type="InterPro" id="IPR003726">
    <property type="entry name" value="HCY_dom"/>
</dbReference>
<feature type="binding site" evidence="4">
    <location>
        <position position="306"/>
    </location>
    <ligand>
        <name>Zn(2+)</name>
        <dbReference type="ChEBI" id="CHEBI:29105"/>
    </ligand>
</feature>
<evidence type="ECO:0000256" key="4">
    <source>
        <dbReference type="PIRSR" id="PIRSR037505-2"/>
    </source>
</evidence>
<feature type="binding site" evidence="4">
    <location>
        <position position="305"/>
    </location>
    <ligand>
        <name>Zn(2+)</name>
        <dbReference type="ChEBI" id="CHEBI:29105"/>
    </ligand>
</feature>
<comment type="pathway">
    <text evidence="3">Amino-acid biosynthesis; L-methionine biosynthesis via de novo pathway.</text>
</comment>
<dbReference type="InterPro" id="IPR017226">
    <property type="entry name" value="BHMT-like"/>
</dbReference>
<reference evidence="5" key="1">
    <citation type="journal article" date="2012" name="Nature">
        <title>The oyster genome reveals stress adaptation and complexity of shell formation.</title>
        <authorList>
            <person name="Zhang G."/>
            <person name="Fang X."/>
            <person name="Guo X."/>
            <person name="Li L."/>
            <person name="Luo R."/>
            <person name="Xu F."/>
            <person name="Yang P."/>
            <person name="Zhang L."/>
            <person name="Wang X."/>
            <person name="Qi H."/>
            <person name="Xiong Z."/>
            <person name="Que H."/>
            <person name="Xie Y."/>
            <person name="Holland P.W."/>
            <person name="Paps J."/>
            <person name="Zhu Y."/>
            <person name="Wu F."/>
            <person name="Chen Y."/>
            <person name="Wang J."/>
            <person name="Peng C."/>
            <person name="Meng J."/>
            <person name="Yang L."/>
            <person name="Liu J."/>
            <person name="Wen B."/>
            <person name="Zhang N."/>
            <person name="Huang Z."/>
            <person name="Zhu Q."/>
            <person name="Feng Y."/>
            <person name="Mount A."/>
            <person name="Hedgecock D."/>
            <person name="Xu Z."/>
            <person name="Liu Y."/>
            <person name="Domazet-Loso T."/>
            <person name="Du Y."/>
            <person name="Sun X."/>
            <person name="Zhang S."/>
            <person name="Liu B."/>
            <person name="Cheng P."/>
            <person name="Jiang X."/>
            <person name="Li J."/>
            <person name="Fan D."/>
            <person name="Wang W."/>
            <person name="Fu W."/>
            <person name="Wang T."/>
            <person name="Wang B."/>
            <person name="Zhang J."/>
            <person name="Peng Z."/>
            <person name="Li Y."/>
            <person name="Li N."/>
            <person name="Wang J."/>
            <person name="Chen M."/>
            <person name="He Y."/>
            <person name="Tan F."/>
            <person name="Song X."/>
            <person name="Zheng Q."/>
            <person name="Huang R."/>
            <person name="Yang H."/>
            <person name="Du X."/>
            <person name="Chen L."/>
            <person name="Yang M."/>
            <person name="Gaffney P.M."/>
            <person name="Wang S."/>
            <person name="Luo L."/>
            <person name="She Z."/>
            <person name="Ming Y."/>
            <person name="Huang W."/>
            <person name="Zhang S."/>
            <person name="Huang B."/>
            <person name="Zhang Y."/>
            <person name="Qu T."/>
            <person name="Ni P."/>
            <person name="Miao G."/>
            <person name="Wang J."/>
            <person name="Wang Q."/>
            <person name="Steinberg C.E."/>
            <person name="Wang H."/>
            <person name="Li N."/>
            <person name="Qian L."/>
            <person name="Zhang G."/>
            <person name="Li Y."/>
            <person name="Yang H."/>
            <person name="Liu X."/>
            <person name="Wang J."/>
            <person name="Yin Y."/>
            <person name="Wang J."/>
        </authorList>
    </citation>
    <scope>NUCLEOTIDE SEQUENCE [LARGE SCALE GENOMIC DNA]</scope>
    <source>
        <strain evidence="5">05x7-T-G4-1.051#20</strain>
    </source>
</reference>
<dbReference type="SUPFAM" id="SSF82282">
    <property type="entry name" value="Homocysteine S-methyltransferase"/>
    <property type="match status" value="1"/>
</dbReference>
<evidence type="ECO:0000256" key="2">
    <source>
        <dbReference type="ARBA" id="ARBA00022679"/>
    </source>
</evidence>
<dbReference type="GO" id="GO:0008270">
    <property type="term" value="F:zinc ion binding"/>
    <property type="evidence" value="ECO:0007669"/>
    <property type="project" value="InterPro"/>
</dbReference>
<evidence type="ECO:0000256" key="3">
    <source>
        <dbReference type="ARBA" id="ARBA00034478"/>
    </source>
</evidence>
<dbReference type="Pfam" id="PF02574">
    <property type="entry name" value="S-methyl_trans"/>
    <property type="match status" value="1"/>
</dbReference>
<dbReference type="PANTHER" id="PTHR11103:SF18">
    <property type="entry name" value="SLR1189 PROTEIN"/>
    <property type="match status" value="1"/>
</dbReference>
<organism evidence="5">
    <name type="scientific">Magallana gigas</name>
    <name type="common">Pacific oyster</name>
    <name type="synonym">Crassostrea gigas</name>
    <dbReference type="NCBI Taxonomy" id="29159"/>
    <lineage>
        <taxon>Eukaryota</taxon>
        <taxon>Metazoa</taxon>
        <taxon>Spiralia</taxon>
        <taxon>Lophotrochozoa</taxon>
        <taxon>Mollusca</taxon>
        <taxon>Bivalvia</taxon>
        <taxon>Autobranchia</taxon>
        <taxon>Pteriomorphia</taxon>
        <taxon>Ostreida</taxon>
        <taxon>Ostreoidea</taxon>
        <taxon>Ostreidae</taxon>
        <taxon>Magallana</taxon>
    </lineage>
</organism>
<dbReference type="GO" id="GO:0009086">
    <property type="term" value="P:methionine biosynthetic process"/>
    <property type="evidence" value="ECO:0007669"/>
    <property type="project" value="InterPro"/>
</dbReference>
<dbReference type="InterPro" id="IPR036589">
    <property type="entry name" value="HCY_dom_sf"/>
</dbReference>
<dbReference type="EMBL" id="JH818677">
    <property type="protein sequence ID" value="EKC27615.1"/>
    <property type="molecule type" value="Genomic_DNA"/>
</dbReference>
<evidence type="ECO:0000313" key="5">
    <source>
        <dbReference type="EMBL" id="EKC27615.1"/>
    </source>
</evidence>
<dbReference type="UniPathway" id="UPA00051">
    <property type="reaction ID" value="UER00083"/>
</dbReference>
<keyword evidence="1 5" id="KW-0489">Methyltransferase</keyword>
<dbReference type="GO" id="GO:0008168">
    <property type="term" value="F:methyltransferase activity"/>
    <property type="evidence" value="ECO:0007669"/>
    <property type="project" value="UniProtKB-UniRule"/>
</dbReference>
<dbReference type="Gene3D" id="3.20.20.330">
    <property type="entry name" value="Homocysteine-binding-like domain"/>
    <property type="match status" value="1"/>
</dbReference>
<dbReference type="InParanoid" id="K1QFK7"/>
<dbReference type="PROSITE" id="PS50970">
    <property type="entry name" value="HCY"/>
    <property type="match status" value="1"/>
</dbReference>
<name>K1QFK7_MAGGI</name>
<sequence length="364" mass="40573">MATKGLVERLKNGEDILIAEGYMWELERRGYLTAGGFIPEIVLDNPEVVRALHMEFIHAGTDVIEAFTYYGHREKLRTIGREDDLEKLNRVALQMAKEVARENGKLLAGGICNSGIYDPQDESTFAAVTAMFKEQIEWAVEYEVDYIIAETFNDLGEAMLALKAIQQYGKGVPAVITMTAYIPDMTTDDVPFPEACRRLEEAGAAVVGVNCGRGPRTMLPLVKEIKKVCKGPVAMLPVTFRCRDNCRTFQSLRDPETGKYLSPARLSSRKPLYPTDLEAARCSRSDIRSWAEEAKAAGINYIGLCCGNASFYFRELAEAYGRKPPTSKYTPNVGLSHVFGKTSEADKYKRSTKIKEFMIGKDNA</sequence>
<gene>
    <name evidence="5" type="ORF">CGI_10017122</name>
</gene>
<dbReference type="HOGENOM" id="CLU_047457_1_0_1"/>
<keyword evidence="4" id="KW-0862">Zinc</keyword>
<dbReference type="PIRSF" id="PIRSF037505">
    <property type="entry name" value="Betaine_HMT"/>
    <property type="match status" value="1"/>
</dbReference>
<dbReference type="PANTHER" id="PTHR11103">
    <property type="entry name" value="SLR1189 PROTEIN"/>
    <property type="match status" value="1"/>
</dbReference>
<keyword evidence="4" id="KW-0479">Metal-binding</keyword>
<evidence type="ECO:0000256" key="1">
    <source>
        <dbReference type="ARBA" id="ARBA00022603"/>
    </source>
</evidence>
<dbReference type="FunCoup" id="K1QFK7">
    <property type="interactions" value="78"/>
</dbReference>